<dbReference type="AlphaFoldDB" id="A0A6J6IDX1"/>
<name>A0A6J6IDX1_9ZZZZ</name>
<organism evidence="1">
    <name type="scientific">freshwater metagenome</name>
    <dbReference type="NCBI Taxonomy" id="449393"/>
    <lineage>
        <taxon>unclassified sequences</taxon>
        <taxon>metagenomes</taxon>
        <taxon>ecological metagenomes</taxon>
    </lineage>
</organism>
<sequence length="260" mass="29308">MSFVNPSFVTPDAVRWALAELKKRQSDQSALFLQIALARFPKVPPRAEGEAPFIGELMRYIGVPKPNGSHQIFNPMRGEWLAENYVGSTIFGRLLNGSHWWTIGEMAILERVPSTGLPAVIRPTEETFQKLMQRTKSPYLHAGQRLPRVATAILYFRGVDVGQLSVSDPETLWRVYFEQALGSLNLLEKLFERPGENAIFWGELFQTSKPTQEELRACYPVGGPKAQIGIYASDMEEIQSKLKPNENEADFISRLLRGNA</sequence>
<proteinExistence type="predicted"/>
<reference evidence="1" key="1">
    <citation type="submission" date="2020-05" db="EMBL/GenBank/DDBJ databases">
        <authorList>
            <person name="Chiriac C."/>
            <person name="Salcher M."/>
            <person name="Ghai R."/>
            <person name="Kavagutti S V."/>
        </authorList>
    </citation>
    <scope>NUCLEOTIDE SEQUENCE</scope>
</reference>
<gene>
    <name evidence="1" type="ORF">UFOPK1961_00129</name>
</gene>
<accession>A0A6J6IDX1</accession>
<protein>
    <submittedName>
        <fullName evidence="1">Unannotated protein</fullName>
    </submittedName>
</protein>
<dbReference type="EMBL" id="CAEZVJ010000007">
    <property type="protein sequence ID" value="CAB4622014.1"/>
    <property type="molecule type" value="Genomic_DNA"/>
</dbReference>
<evidence type="ECO:0000313" key="1">
    <source>
        <dbReference type="EMBL" id="CAB4622014.1"/>
    </source>
</evidence>